<feature type="domain" description="HTH araC/xylS-type" evidence="9">
    <location>
        <begin position="424"/>
        <end position="522"/>
    </location>
</feature>
<organism evidence="11 12">
    <name type="scientific">Paenibacillus puldeungensis</name>
    <dbReference type="NCBI Taxonomy" id="696536"/>
    <lineage>
        <taxon>Bacteria</taxon>
        <taxon>Bacillati</taxon>
        <taxon>Bacillota</taxon>
        <taxon>Bacilli</taxon>
        <taxon>Bacillales</taxon>
        <taxon>Paenibacillaceae</taxon>
        <taxon>Paenibacillus</taxon>
    </lineage>
</organism>
<keyword evidence="12" id="KW-1185">Reference proteome</keyword>
<dbReference type="InterPro" id="IPR011006">
    <property type="entry name" value="CheY-like_superfamily"/>
</dbReference>
<dbReference type="Proteomes" id="UP001597262">
    <property type="component" value="Unassembled WGS sequence"/>
</dbReference>
<feature type="domain" description="Response regulatory" evidence="10">
    <location>
        <begin position="3"/>
        <end position="120"/>
    </location>
</feature>
<dbReference type="SUPFAM" id="SSF52172">
    <property type="entry name" value="CheY-like"/>
    <property type="match status" value="1"/>
</dbReference>
<comment type="caution">
    <text evidence="11">The sequence shown here is derived from an EMBL/GenBank/DDBJ whole genome shotgun (WGS) entry which is preliminary data.</text>
</comment>
<name>A0ABW3RZ34_9BACL</name>
<dbReference type="Gene3D" id="1.10.10.60">
    <property type="entry name" value="Homeodomain-like"/>
    <property type="match status" value="2"/>
</dbReference>
<dbReference type="InterPro" id="IPR051552">
    <property type="entry name" value="HptR"/>
</dbReference>
<evidence type="ECO:0000256" key="8">
    <source>
        <dbReference type="PROSITE-ProRule" id="PRU00169"/>
    </source>
</evidence>
<keyword evidence="4" id="KW-0902">Two-component regulatory system</keyword>
<dbReference type="InterPro" id="IPR001789">
    <property type="entry name" value="Sig_transdc_resp-reg_receiver"/>
</dbReference>
<proteinExistence type="predicted"/>
<protein>
    <submittedName>
        <fullName evidence="11">Response regulator</fullName>
    </submittedName>
</protein>
<feature type="modified residue" description="4-aspartylphosphate" evidence="8">
    <location>
        <position position="55"/>
    </location>
</feature>
<dbReference type="CDD" id="cd17536">
    <property type="entry name" value="REC_YesN-like"/>
    <property type="match status" value="1"/>
</dbReference>
<evidence type="ECO:0000313" key="11">
    <source>
        <dbReference type="EMBL" id="MFD1177527.1"/>
    </source>
</evidence>
<evidence type="ECO:0000256" key="2">
    <source>
        <dbReference type="ARBA" id="ARBA00022490"/>
    </source>
</evidence>
<evidence type="ECO:0000256" key="6">
    <source>
        <dbReference type="ARBA" id="ARBA00023125"/>
    </source>
</evidence>
<evidence type="ECO:0000259" key="9">
    <source>
        <dbReference type="PROSITE" id="PS01124"/>
    </source>
</evidence>
<dbReference type="SMART" id="SM00342">
    <property type="entry name" value="HTH_ARAC"/>
    <property type="match status" value="1"/>
</dbReference>
<dbReference type="Pfam" id="PF12833">
    <property type="entry name" value="HTH_18"/>
    <property type="match status" value="1"/>
</dbReference>
<keyword evidence="3 8" id="KW-0597">Phosphoprotein</keyword>
<keyword evidence="7" id="KW-0804">Transcription</keyword>
<evidence type="ECO:0000256" key="3">
    <source>
        <dbReference type="ARBA" id="ARBA00022553"/>
    </source>
</evidence>
<dbReference type="EMBL" id="JBHTLM010000010">
    <property type="protein sequence ID" value="MFD1177527.1"/>
    <property type="molecule type" value="Genomic_DNA"/>
</dbReference>
<dbReference type="InterPro" id="IPR018060">
    <property type="entry name" value="HTH_AraC"/>
</dbReference>
<comment type="subcellular location">
    <subcellularLocation>
        <location evidence="1">Cytoplasm</location>
    </subcellularLocation>
</comment>
<evidence type="ECO:0000256" key="1">
    <source>
        <dbReference type="ARBA" id="ARBA00004496"/>
    </source>
</evidence>
<dbReference type="PROSITE" id="PS50110">
    <property type="entry name" value="RESPONSE_REGULATORY"/>
    <property type="match status" value="1"/>
</dbReference>
<reference evidence="12" key="1">
    <citation type="journal article" date="2019" name="Int. J. Syst. Evol. Microbiol.">
        <title>The Global Catalogue of Microorganisms (GCM) 10K type strain sequencing project: providing services to taxonomists for standard genome sequencing and annotation.</title>
        <authorList>
            <consortium name="The Broad Institute Genomics Platform"/>
            <consortium name="The Broad Institute Genome Sequencing Center for Infectious Disease"/>
            <person name="Wu L."/>
            <person name="Ma J."/>
        </authorList>
    </citation>
    <scope>NUCLEOTIDE SEQUENCE [LARGE SCALE GENOMIC DNA]</scope>
    <source>
        <strain evidence="12">CCUG 59189</strain>
    </source>
</reference>
<keyword evidence="6" id="KW-0238">DNA-binding</keyword>
<dbReference type="PANTHER" id="PTHR42713">
    <property type="entry name" value="HISTIDINE KINASE-RELATED"/>
    <property type="match status" value="1"/>
</dbReference>
<evidence type="ECO:0000313" key="12">
    <source>
        <dbReference type="Proteomes" id="UP001597262"/>
    </source>
</evidence>
<gene>
    <name evidence="11" type="ORF">ACFQ3W_14630</name>
</gene>
<dbReference type="PROSITE" id="PS01124">
    <property type="entry name" value="HTH_ARAC_FAMILY_2"/>
    <property type="match status" value="1"/>
</dbReference>
<dbReference type="SUPFAM" id="SSF46689">
    <property type="entry name" value="Homeodomain-like"/>
    <property type="match status" value="2"/>
</dbReference>
<evidence type="ECO:0000256" key="4">
    <source>
        <dbReference type="ARBA" id="ARBA00023012"/>
    </source>
</evidence>
<sequence length="528" mass="59789">MYKILIVDDEVIVRHALKTLIKWDTGRFEFAGSAANGKSALKMVGAAQPDIIITDMKMPEMDGIELIKKLLEHGFDGEILVLSNYNDFELVREALKCGAHDYVLKLTLQADNFMLALEEIASKLDGKKRKKRDTESVKPTDYKKRVKAVLEMKYSPEVGKTYDSVNHGESLLFQKKEAIFLFVLRHLDKPEPNNQRRAAYEMLENLSGELFTGCAWSCVVPLASDRFLLAVSYNAAQVVQSEEIARRLASLTFMYHNVKFGVIYSEGALNCAELDEEVRKCREAEPLLFYRSLGEGCLSNSVQPKEFPLKFKACEKDQVDHPNHEKLSWLSSWQHSAKQLIADAACHHVHPKLLKRTLNGAIWNMIHNLALHERDTFDESLWMEEIAASSSDTELAGIVARIAEEASDQAGIFANIQVTKPEVRSALLYLDEHFAERIVISDIAERVNLSETYLCQIFKTETGRSILTYVNELRMKKAYELLASGKYLVKQAAAQVGIDDPFYFNRLFKKHFGISPKSVKQPDMPGSI</sequence>
<dbReference type="Pfam" id="PF00072">
    <property type="entry name" value="Response_reg"/>
    <property type="match status" value="1"/>
</dbReference>
<keyword evidence="2" id="KW-0963">Cytoplasm</keyword>
<evidence type="ECO:0000259" key="10">
    <source>
        <dbReference type="PROSITE" id="PS50110"/>
    </source>
</evidence>
<dbReference type="RefSeq" id="WP_379319977.1">
    <property type="nucleotide sequence ID" value="NZ_JBHTLM010000010.1"/>
</dbReference>
<evidence type="ECO:0000256" key="5">
    <source>
        <dbReference type="ARBA" id="ARBA00023015"/>
    </source>
</evidence>
<dbReference type="Gene3D" id="3.40.50.2300">
    <property type="match status" value="1"/>
</dbReference>
<dbReference type="PANTHER" id="PTHR42713:SF3">
    <property type="entry name" value="TRANSCRIPTIONAL REGULATORY PROTEIN HPTR"/>
    <property type="match status" value="1"/>
</dbReference>
<evidence type="ECO:0000256" key="7">
    <source>
        <dbReference type="ARBA" id="ARBA00023163"/>
    </source>
</evidence>
<keyword evidence="5" id="KW-0805">Transcription regulation</keyword>
<dbReference type="InterPro" id="IPR009057">
    <property type="entry name" value="Homeodomain-like_sf"/>
</dbReference>
<accession>A0ABW3RZ34</accession>
<dbReference type="SMART" id="SM00448">
    <property type="entry name" value="REC"/>
    <property type="match status" value="1"/>
</dbReference>